<gene>
    <name evidence="1" type="ORF">ADUPG1_004129</name>
</gene>
<sequence>MQSNQTEKNQWEKMMEIHGFRHGLIKDSVSRVQKKIIDKSDKSVEAETGFEEGEKV</sequence>
<comment type="caution">
    <text evidence="1">The sequence shown here is derived from an EMBL/GenBank/DDBJ whole genome shotgun (WGS) entry which is preliminary data.</text>
</comment>
<dbReference type="EMBL" id="BQXS01005965">
    <property type="protein sequence ID" value="GKT16328.1"/>
    <property type="molecule type" value="Genomic_DNA"/>
</dbReference>
<name>A0ABQ5JTC5_9EUKA</name>
<accession>A0ABQ5JTC5</accession>
<protein>
    <submittedName>
        <fullName evidence="1">Uncharacterized protein</fullName>
    </submittedName>
</protein>
<evidence type="ECO:0000313" key="2">
    <source>
        <dbReference type="Proteomes" id="UP001057375"/>
    </source>
</evidence>
<proteinExistence type="predicted"/>
<organism evidence="1 2">
    <name type="scientific">Aduncisulcus paluster</name>
    <dbReference type="NCBI Taxonomy" id="2918883"/>
    <lineage>
        <taxon>Eukaryota</taxon>
        <taxon>Metamonada</taxon>
        <taxon>Carpediemonas-like organisms</taxon>
        <taxon>Aduncisulcus</taxon>
    </lineage>
</organism>
<dbReference type="Proteomes" id="UP001057375">
    <property type="component" value="Unassembled WGS sequence"/>
</dbReference>
<evidence type="ECO:0000313" key="1">
    <source>
        <dbReference type="EMBL" id="GKT16328.1"/>
    </source>
</evidence>
<feature type="non-terminal residue" evidence="1">
    <location>
        <position position="56"/>
    </location>
</feature>
<reference evidence="1" key="1">
    <citation type="submission" date="2022-03" db="EMBL/GenBank/DDBJ databases">
        <title>Draft genome sequence of Aduncisulcus paluster, a free-living microaerophilic Fornicata.</title>
        <authorList>
            <person name="Yuyama I."/>
            <person name="Kume K."/>
            <person name="Tamura T."/>
            <person name="Inagaki Y."/>
            <person name="Hashimoto T."/>
        </authorList>
    </citation>
    <scope>NUCLEOTIDE SEQUENCE</scope>
    <source>
        <strain evidence="1">NY0171</strain>
    </source>
</reference>
<keyword evidence="2" id="KW-1185">Reference proteome</keyword>